<keyword evidence="7" id="KW-1185">Reference proteome</keyword>
<dbReference type="PANTHER" id="PTHR33867">
    <property type="entry name" value="RIBOSOME MATURATION FACTOR RIMP"/>
    <property type="match status" value="1"/>
</dbReference>
<organism evidence="6 7">
    <name type="scientific">Alkaliphilus pronyensis</name>
    <dbReference type="NCBI Taxonomy" id="1482732"/>
    <lineage>
        <taxon>Bacteria</taxon>
        <taxon>Bacillati</taxon>
        <taxon>Bacillota</taxon>
        <taxon>Clostridia</taxon>
        <taxon>Peptostreptococcales</taxon>
        <taxon>Natronincolaceae</taxon>
        <taxon>Alkaliphilus</taxon>
    </lineage>
</organism>
<dbReference type="InterPro" id="IPR028998">
    <property type="entry name" value="RimP_C"/>
</dbReference>
<evidence type="ECO:0000259" key="4">
    <source>
        <dbReference type="Pfam" id="PF02576"/>
    </source>
</evidence>
<dbReference type="HAMAP" id="MF_01077">
    <property type="entry name" value="RimP"/>
    <property type="match status" value="1"/>
</dbReference>
<keyword evidence="2 3" id="KW-0690">Ribosome biogenesis</keyword>
<name>A0A6I0F285_9FIRM</name>
<evidence type="ECO:0000259" key="5">
    <source>
        <dbReference type="Pfam" id="PF17384"/>
    </source>
</evidence>
<dbReference type="CDD" id="cd01734">
    <property type="entry name" value="YlxS_C"/>
    <property type="match status" value="1"/>
</dbReference>
<dbReference type="Pfam" id="PF17384">
    <property type="entry name" value="DUF150_C"/>
    <property type="match status" value="1"/>
</dbReference>
<gene>
    <name evidence="3 6" type="primary">rimP</name>
    <name evidence="6" type="ORF">F8154_03750</name>
</gene>
<dbReference type="Proteomes" id="UP000432715">
    <property type="component" value="Unassembled WGS sequence"/>
</dbReference>
<evidence type="ECO:0000256" key="3">
    <source>
        <dbReference type="HAMAP-Rule" id="MF_01077"/>
    </source>
</evidence>
<dbReference type="Gene3D" id="2.30.30.180">
    <property type="entry name" value="Ribosome maturation factor RimP, C-terminal domain"/>
    <property type="match status" value="1"/>
</dbReference>
<sequence length="154" mass="17614">MGQNKIEKLTDELIQPIIKAESFELVDIEFKKEGPHRFLRVYIDKPGGITLDDCQRVSEELSNKLDELDPIPDNYYLEVSSPGIDRPLKKNSDFYKFKGELVEVKLYEPLDGQKTIEGELLGLEDNIIKLLVEKIGLIEIPKDKAAIVRLAIKF</sequence>
<reference evidence="6 7" key="1">
    <citation type="submission" date="2019-10" db="EMBL/GenBank/DDBJ databases">
        <title>Alkaliphilus serpentinus sp. nov. and Alkaliphilus pronyensis sp. nov., two novel anaerobic alkaliphilic species isolated from the serpentinized-hosted hydrothermal field of the Prony Bay (New Caledonia).</title>
        <authorList>
            <person name="Postec A."/>
        </authorList>
    </citation>
    <scope>NUCLEOTIDE SEQUENCE [LARGE SCALE GENOMIC DNA]</scope>
    <source>
        <strain evidence="6 7">LacV</strain>
    </source>
</reference>
<evidence type="ECO:0000256" key="2">
    <source>
        <dbReference type="ARBA" id="ARBA00022517"/>
    </source>
</evidence>
<dbReference type="Gene3D" id="3.30.300.70">
    <property type="entry name" value="RimP-like superfamily, N-terminal"/>
    <property type="match status" value="1"/>
</dbReference>
<comment type="subcellular location">
    <subcellularLocation>
        <location evidence="3">Cytoplasm</location>
    </subcellularLocation>
</comment>
<evidence type="ECO:0000256" key="1">
    <source>
        <dbReference type="ARBA" id="ARBA00022490"/>
    </source>
</evidence>
<dbReference type="InterPro" id="IPR035956">
    <property type="entry name" value="RimP_N_sf"/>
</dbReference>
<dbReference type="NCBIfam" id="NF000928">
    <property type="entry name" value="PRK00092.1-2"/>
    <property type="match status" value="1"/>
</dbReference>
<feature type="domain" description="Ribosome maturation factor RimP C-terminal" evidence="5">
    <location>
        <begin position="88"/>
        <end position="154"/>
    </location>
</feature>
<evidence type="ECO:0000313" key="7">
    <source>
        <dbReference type="Proteomes" id="UP000432715"/>
    </source>
</evidence>
<evidence type="ECO:0000313" key="6">
    <source>
        <dbReference type="EMBL" id="KAB3536941.1"/>
    </source>
</evidence>
<comment type="function">
    <text evidence="3">Required for maturation of 30S ribosomal subunits.</text>
</comment>
<dbReference type="GO" id="GO:0005829">
    <property type="term" value="C:cytosol"/>
    <property type="evidence" value="ECO:0007669"/>
    <property type="project" value="TreeGrafter"/>
</dbReference>
<dbReference type="Pfam" id="PF02576">
    <property type="entry name" value="RimP_N"/>
    <property type="match status" value="1"/>
</dbReference>
<dbReference type="SUPFAM" id="SSF74942">
    <property type="entry name" value="YhbC-like, C-terminal domain"/>
    <property type="match status" value="1"/>
</dbReference>
<protein>
    <recommendedName>
        <fullName evidence="3">Ribosome maturation factor RimP</fullName>
    </recommendedName>
</protein>
<dbReference type="RefSeq" id="WP_151860257.1">
    <property type="nucleotide sequence ID" value="NZ_WBZC01000011.1"/>
</dbReference>
<dbReference type="InterPro" id="IPR028989">
    <property type="entry name" value="RimP_N"/>
</dbReference>
<dbReference type="GO" id="GO:0006412">
    <property type="term" value="P:translation"/>
    <property type="evidence" value="ECO:0007669"/>
    <property type="project" value="TreeGrafter"/>
</dbReference>
<dbReference type="FunFam" id="3.30.300.70:FF:000001">
    <property type="entry name" value="Ribosome maturation factor RimP"/>
    <property type="match status" value="1"/>
</dbReference>
<dbReference type="InterPro" id="IPR036847">
    <property type="entry name" value="RimP_C_sf"/>
</dbReference>
<dbReference type="SUPFAM" id="SSF75420">
    <property type="entry name" value="YhbC-like, N-terminal domain"/>
    <property type="match status" value="1"/>
</dbReference>
<dbReference type="GO" id="GO:0000028">
    <property type="term" value="P:ribosomal small subunit assembly"/>
    <property type="evidence" value="ECO:0007669"/>
    <property type="project" value="TreeGrafter"/>
</dbReference>
<dbReference type="OrthoDB" id="9805006at2"/>
<proteinExistence type="inferred from homology"/>
<dbReference type="PANTHER" id="PTHR33867:SF1">
    <property type="entry name" value="RIBOSOME MATURATION FACTOR RIMP"/>
    <property type="match status" value="1"/>
</dbReference>
<comment type="similarity">
    <text evidence="3">Belongs to the RimP family.</text>
</comment>
<accession>A0A6I0F285</accession>
<dbReference type="InterPro" id="IPR003728">
    <property type="entry name" value="Ribosome_maturation_RimP"/>
</dbReference>
<dbReference type="EMBL" id="WBZC01000011">
    <property type="protein sequence ID" value="KAB3536941.1"/>
    <property type="molecule type" value="Genomic_DNA"/>
</dbReference>
<dbReference type="AlphaFoldDB" id="A0A6I0F285"/>
<keyword evidence="1 3" id="KW-0963">Cytoplasm</keyword>
<comment type="caution">
    <text evidence="6">The sequence shown here is derived from an EMBL/GenBank/DDBJ whole genome shotgun (WGS) entry which is preliminary data.</text>
</comment>
<feature type="domain" description="Ribosome maturation factor RimP N-terminal" evidence="4">
    <location>
        <begin position="13"/>
        <end position="85"/>
    </location>
</feature>